<keyword evidence="9" id="KW-1185">Reference proteome</keyword>
<evidence type="ECO:0000256" key="6">
    <source>
        <dbReference type="SAM" id="Phobius"/>
    </source>
</evidence>
<dbReference type="OrthoDB" id="582337at2"/>
<dbReference type="InterPro" id="IPR003807">
    <property type="entry name" value="DUF202"/>
</dbReference>
<keyword evidence="4 6" id="KW-1133">Transmembrane helix</keyword>
<keyword evidence="2" id="KW-1003">Cell membrane</keyword>
<dbReference type="AlphaFoldDB" id="A0A0K1PZ95"/>
<reference evidence="8 9" key="1">
    <citation type="submission" date="2015-08" db="EMBL/GenBank/DDBJ databases">
        <authorList>
            <person name="Babu N.S."/>
            <person name="Beckwith C.J."/>
            <person name="Beseler K.G."/>
            <person name="Brison A."/>
            <person name="Carone J.V."/>
            <person name="Caskin T.P."/>
            <person name="Diamond M."/>
            <person name="Durham M.E."/>
            <person name="Foxe J.M."/>
            <person name="Go M."/>
            <person name="Henderson B.A."/>
            <person name="Jones I.B."/>
            <person name="McGettigan J.A."/>
            <person name="Micheletti S.J."/>
            <person name="Nasrallah M.E."/>
            <person name="Ortiz D."/>
            <person name="Piller C.R."/>
            <person name="Privatt S.R."/>
            <person name="Schneider S.L."/>
            <person name="Sharp S."/>
            <person name="Smith T.C."/>
            <person name="Stanton J.D."/>
            <person name="Ullery H.E."/>
            <person name="Wilson R.J."/>
            <person name="Serrano M.G."/>
            <person name="Buck G."/>
            <person name="Lee V."/>
            <person name="Wang Y."/>
            <person name="Carvalho R."/>
            <person name="Voegtly L."/>
            <person name="Shi R."/>
            <person name="Duckworth R."/>
            <person name="Johnson A."/>
            <person name="Loviza R."/>
            <person name="Walstead R."/>
            <person name="Shah Z."/>
            <person name="Kiflezghi M."/>
            <person name="Wade K."/>
            <person name="Ball S.L."/>
            <person name="Bradley K.W."/>
            <person name="Asai D.J."/>
            <person name="Bowman C.A."/>
            <person name="Russell D.A."/>
            <person name="Pope W.H."/>
            <person name="Jacobs-Sera D."/>
            <person name="Hendrix R.W."/>
            <person name="Hatfull G.F."/>
        </authorList>
    </citation>
    <scope>NUCLEOTIDE SEQUENCE [LARGE SCALE GENOMIC DNA]</scope>
    <source>
        <strain evidence="8 9">DSM 27648</strain>
    </source>
</reference>
<comment type="subcellular location">
    <subcellularLocation>
        <location evidence="1">Cell membrane</location>
        <topology evidence="1">Multi-pass membrane protein</topology>
    </subcellularLocation>
</comment>
<proteinExistence type="predicted"/>
<dbReference type="PATRIC" id="fig|1391654.3.peg.5553"/>
<evidence type="ECO:0000313" key="9">
    <source>
        <dbReference type="Proteomes" id="UP000064967"/>
    </source>
</evidence>
<dbReference type="STRING" id="1391654.AKJ09_05476"/>
<organism evidence="8 9">
    <name type="scientific">Labilithrix luteola</name>
    <dbReference type="NCBI Taxonomy" id="1391654"/>
    <lineage>
        <taxon>Bacteria</taxon>
        <taxon>Pseudomonadati</taxon>
        <taxon>Myxococcota</taxon>
        <taxon>Polyangia</taxon>
        <taxon>Polyangiales</taxon>
        <taxon>Labilitrichaceae</taxon>
        <taxon>Labilithrix</taxon>
    </lineage>
</organism>
<dbReference type="RefSeq" id="WP_146649871.1">
    <property type="nucleotide sequence ID" value="NZ_CP012333.1"/>
</dbReference>
<evidence type="ECO:0000259" key="7">
    <source>
        <dbReference type="Pfam" id="PF02656"/>
    </source>
</evidence>
<accession>A0A0K1PZ95</accession>
<sequence length="157" mass="17152">MQENSDKSAAPHLQGSLELASRNTGLAFQRTRLAAERTFMAMIRTALSLIGFGFTIFQFFRALEKSSLAEGSVRLAPARNFSVTLIVFGLVVLVLGMWNHFAIMRALKAERRELVAAGLLHGELPFQLSIPLLSGCALLVIGLVAVFALTMHQGPFH</sequence>
<dbReference type="GO" id="GO:0005886">
    <property type="term" value="C:plasma membrane"/>
    <property type="evidence" value="ECO:0007669"/>
    <property type="project" value="UniProtKB-SubCell"/>
</dbReference>
<evidence type="ECO:0000256" key="5">
    <source>
        <dbReference type="ARBA" id="ARBA00023136"/>
    </source>
</evidence>
<evidence type="ECO:0000313" key="8">
    <source>
        <dbReference type="EMBL" id="AKU98812.1"/>
    </source>
</evidence>
<evidence type="ECO:0000256" key="3">
    <source>
        <dbReference type="ARBA" id="ARBA00022692"/>
    </source>
</evidence>
<dbReference type="EMBL" id="CP012333">
    <property type="protein sequence ID" value="AKU98812.1"/>
    <property type="molecule type" value="Genomic_DNA"/>
</dbReference>
<dbReference type="Proteomes" id="UP000064967">
    <property type="component" value="Chromosome"/>
</dbReference>
<evidence type="ECO:0000256" key="1">
    <source>
        <dbReference type="ARBA" id="ARBA00004651"/>
    </source>
</evidence>
<dbReference type="Pfam" id="PF02656">
    <property type="entry name" value="DUF202"/>
    <property type="match status" value="1"/>
</dbReference>
<dbReference type="InterPro" id="IPR052053">
    <property type="entry name" value="IM_YidH-like"/>
</dbReference>
<feature type="domain" description="DUF202" evidence="7">
    <location>
        <begin position="30"/>
        <end position="105"/>
    </location>
</feature>
<feature type="transmembrane region" description="Helical" evidence="6">
    <location>
        <begin position="124"/>
        <end position="149"/>
    </location>
</feature>
<feature type="transmembrane region" description="Helical" evidence="6">
    <location>
        <begin position="80"/>
        <end position="103"/>
    </location>
</feature>
<dbReference type="PANTHER" id="PTHR34187">
    <property type="entry name" value="FGR18P"/>
    <property type="match status" value="1"/>
</dbReference>
<evidence type="ECO:0000256" key="2">
    <source>
        <dbReference type="ARBA" id="ARBA00022475"/>
    </source>
</evidence>
<evidence type="ECO:0000256" key="4">
    <source>
        <dbReference type="ARBA" id="ARBA00022989"/>
    </source>
</evidence>
<keyword evidence="5 6" id="KW-0472">Membrane</keyword>
<dbReference type="KEGG" id="llu:AKJ09_05476"/>
<name>A0A0K1PZ95_9BACT</name>
<dbReference type="PANTHER" id="PTHR34187:SF2">
    <property type="entry name" value="DUF202 DOMAIN-CONTAINING PROTEIN"/>
    <property type="match status" value="1"/>
</dbReference>
<feature type="transmembrane region" description="Helical" evidence="6">
    <location>
        <begin position="39"/>
        <end position="60"/>
    </location>
</feature>
<protein>
    <recommendedName>
        <fullName evidence="7">DUF202 domain-containing protein</fullName>
    </recommendedName>
</protein>
<keyword evidence="3 6" id="KW-0812">Transmembrane</keyword>
<gene>
    <name evidence="8" type="ORF">AKJ09_05476</name>
</gene>